<dbReference type="EMBL" id="CACVKT020007664">
    <property type="protein sequence ID" value="CAC5410000.1"/>
    <property type="molecule type" value="Genomic_DNA"/>
</dbReference>
<dbReference type="Gene3D" id="2.170.300.10">
    <property type="entry name" value="Tie2 ligand-binding domain superfamily"/>
    <property type="match status" value="1"/>
</dbReference>
<gene>
    <name evidence="1" type="ORF">MCOR_43210</name>
</gene>
<dbReference type="AlphaFoldDB" id="A0A6J8DT56"/>
<accession>A0A6J8DT56</accession>
<evidence type="ECO:0000313" key="1">
    <source>
        <dbReference type="EMBL" id="CAC5410000.1"/>
    </source>
</evidence>
<proteinExistence type="predicted"/>
<evidence type="ECO:0000313" key="2">
    <source>
        <dbReference type="Proteomes" id="UP000507470"/>
    </source>
</evidence>
<reference evidence="1 2" key="1">
    <citation type="submission" date="2020-06" db="EMBL/GenBank/DDBJ databases">
        <authorList>
            <person name="Li R."/>
            <person name="Bekaert M."/>
        </authorList>
    </citation>
    <scope>NUCLEOTIDE SEQUENCE [LARGE SCALE GENOMIC DNA]</scope>
    <source>
        <strain evidence="2">wild</strain>
    </source>
</reference>
<evidence type="ECO:0008006" key="3">
    <source>
        <dbReference type="Google" id="ProtNLM"/>
    </source>
</evidence>
<sequence>MITRGNQKLKTNKNPFQIKSTEVRYFFKICFSGEIEKVCCDDYEANGNDCIACSKGYTSKIGQHCMLCPKDTYGERCRHECSCSGLEICDHAEGCVEVTTTNDTSEFTTSSCLTGYTSERGQNCISCPKNTYGEKCKSECSCLAFEMCDKVKGCVGFPPTTDSSVHAPSNDMTLTWDLDFNTNGVKSDNSNEVCESFEYGTRTKQMLPPGTESRCIEPVNQ</sequence>
<organism evidence="1 2">
    <name type="scientific">Mytilus coruscus</name>
    <name type="common">Sea mussel</name>
    <dbReference type="NCBI Taxonomy" id="42192"/>
    <lineage>
        <taxon>Eukaryota</taxon>
        <taxon>Metazoa</taxon>
        <taxon>Spiralia</taxon>
        <taxon>Lophotrochozoa</taxon>
        <taxon>Mollusca</taxon>
        <taxon>Bivalvia</taxon>
        <taxon>Autobranchia</taxon>
        <taxon>Pteriomorphia</taxon>
        <taxon>Mytilida</taxon>
        <taxon>Mytiloidea</taxon>
        <taxon>Mytilidae</taxon>
        <taxon>Mytilinae</taxon>
        <taxon>Mytilus</taxon>
    </lineage>
</organism>
<dbReference type="OrthoDB" id="6144158at2759"/>
<protein>
    <recommendedName>
        <fullName evidence="3">MEGF10_11</fullName>
    </recommendedName>
</protein>
<name>A0A6J8DT56_MYTCO</name>
<dbReference type="Proteomes" id="UP000507470">
    <property type="component" value="Unassembled WGS sequence"/>
</dbReference>
<keyword evidence="2" id="KW-1185">Reference proteome</keyword>